<dbReference type="HOGENOM" id="CLU_939753_0_0_0"/>
<dbReference type="GO" id="GO:0008170">
    <property type="term" value="F:N-methyltransferase activity"/>
    <property type="evidence" value="ECO:0007669"/>
    <property type="project" value="InterPro"/>
</dbReference>
<evidence type="ECO:0000313" key="6">
    <source>
        <dbReference type="EMBL" id="ABJ83884.1"/>
    </source>
</evidence>
<dbReference type="GO" id="GO:0032259">
    <property type="term" value="P:methylation"/>
    <property type="evidence" value="ECO:0007669"/>
    <property type="project" value="UniProtKB-KW"/>
</dbReference>
<protein>
    <recommendedName>
        <fullName evidence="3">Methyltransferase</fullName>
        <ecNumber evidence="3">2.1.1.-</ecNumber>
    </recommendedName>
</protein>
<dbReference type="Pfam" id="PF01555">
    <property type="entry name" value="N6_N4_Mtase"/>
    <property type="match status" value="1"/>
</dbReference>
<gene>
    <name evidence="6" type="ordered locus">Acid_2898</name>
</gene>
<dbReference type="EMBL" id="CP000473">
    <property type="protein sequence ID" value="ABJ83884.1"/>
    <property type="molecule type" value="Genomic_DNA"/>
</dbReference>
<dbReference type="AlphaFoldDB" id="Q023G2"/>
<feature type="domain" description="DNA methylase N-4/N-6" evidence="5">
    <location>
        <begin position="57"/>
        <end position="188"/>
    </location>
</feature>
<dbReference type="EC" id="2.1.1.-" evidence="3"/>
<dbReference type="PRINTS" id="PR00508">
    <property type="entry name" value="S21N4MTFRASE"/>
</dbReference>
<feature type="compositionally biased region" description="Acidic residues" evidence="4">
    <location>
        <begin position="213"/>
        <end position="226"/>
    </location>
</feature>
<evidence type="ECO:0000256" key="4">
    <source>
        <dbReference type="SAM" id="MobiDB-lite"/>
    </source>
</evidence>
<evidence type="ECO:0000256" key="2">
    <source>
        <dbReference type="ARBA" id="ARBA00022679"/>
    </source>
</evidence>
<dbReference type="InterPro" id="IPR029063">
    <property type="entry name" value="SAM-dependent_MTases_sf"/>
</dbReference>
<dbReference type="InterPro" id="IPR001091">
    <property type="entry name" value="RM_Methyltransferase"/>
</dbReference>
<dbReference type="eggNOG" id="COG0863">
    <property type="taxonomic scope" value="Bacteria"/>
</dbReference>
<comment type="similarity">
    <text evidence="3">Belongs to the N(4)/N(6)-methyltransferase family.</text>
</comment>
<keyword evidence="1 6" id="KW-0489">Methyltransferase</keyword>
<dbReference type="InParanoid" id="Q023G2"/>
<evidence type="ECO:0000259" key="5">
    <source>
        <dbReference type="Pfam" id="PF01555"/>
    </source>
</evidence>
<dbReference type="KEGG" id="sus:Acid_2898"/>
<feature type="compositionally biased region" description="Acidic residues" evidence="4">
    <location>
        <begin position="235"/>
        <end position="250"/>
    </location>
</feature>
<reference evidence="6" key="1">
    <citation type="submission" date="2006-10" db="EMBL/GenBank/DDBJ databases">
        <title>Complete sequence of Solibacter usitatus Ellin6076.</title>
        <authorList>
            <consortium name="US DOE Joint Genome Institute"/>
            <person name="Copeland A."/>
            <person name="Lucas S."/>
            <person name="Lapidus A."/>
            <person name="Barry K."/>
            <person name="Detter J.C."/>
            <person name="Glavina del Rio T."/>
            <person name="Hammon N."/>
            <person name="Israni S."/>
            <person name="Dalin E."/>
            <person name="Tice H."/>
            <person name="Pitluck S."/>
            <person name="Thompson L.S."/>
            <person name="Brettin T."/>
            <person name="Bruce D."/>
            <person name="Han C."/>
            <person name="Tapia R."/>
            <person name="Gilna P."/>
            <person name="Schmutz J."/>
            <person name="Larimer F."/>
            <person name="Land M."/>
            <person name="Hauser L."/>
            <person name="Kyrpides N."/>
            <person name="Mikhailova N."/>
            <person name="Janssen P.H."/>
            <person name="Kuske C.R."/>
            <person name="Richardson P."/>
        </authorList>
    </citation>
    <scope>NUCLEOTIDE SEQUENCE</scope>
    <source>
        <strain evidence="6">Ellin6076</strain>
    </source>
</reference>
<dbReference type="Gene3D" id="3.40.50.150">
    <property type="entry name" value="Vaccinia Virus protein VP39"/>
    <property type="match status" value="1"/>
</dbReference>
<dbReference type="STRING" id="234267.Acid_2898"/>
<dbReference type="GO" id="GO:0003677">
    <property type="term" value="F:DNA binding"/>
    <property type="evidence" value="ECO:0007669"/>
    <property type="project" value="InterPro"/>
</dbReference>
<evidence type="ECO:0000256" key="3">
    <source>
        <dbReference type="RuleBase" id="RU362026"/>
    </source>
</evidence>
<accession>Q023G2</accession>
<dbReference type="GO" id="GO:0005737">
    <property type="term" value="C:cytoplasm"/>
    <property type="evidence" value="ECO:0007669"/>
    <property type="project" value="TreeGrafter"/>
</dbReference>
<dbReference type="PANTHER" id="PTHR13370">
    <property type="entry name" value="RNA METHYLASE-RELATED"/>
    <property type="match status" value="1"/>
</dbReference>
<proteinExistence type="inferred from homology"/>
<dbReference type="SUPFAM" id="SSF53335">
    <property type="entry name" value="S-adenosyl-L-methionine-dependent methyltransferases"/>
    <property type="match status" value="1"/>
</dbReference>
<organism evidence="6">
    <name type="scientific">Solibacter usitatus (strain Ellin6076)</name>
    <dbReference type="NCBI Taxonomy" id="234267"/>
    <lineage>
        <taxon>Bacteria</taxon>
        <taxon>Pseudomonadati</taxon>
        <taxon>Acidobacteriota</taxon>
        <taxon>Terriglobia</taxon>
        <taxon>Bryobacterales</taxon>
        <taxon>Solibacteraceae</taxon>
        <taxon>Candidatus Solibacter</taxon>
    </lineage>
</organism>
<dbReference type="FunCoup" id="Q023G2">
    <property type="interactions" value="179"/>
</dbReference>
<name>Q023G2_SOLUE</name>
<feature type="region of interest" description="Disordered" evidence="4">
    <location>
        <begin position="194"/>
        <end position="296"/>
    </location>
</feature>
<dbReference type="PANTHER" id="PTHR13370:SF3">
    <property type="entry name" value="TRNA (GUANINE(10)-N2)-METHYLTRANSFERASE HOMOLOG"/>
    <property type="match status" value="1"/>
</dbReference>
<keyword evidence="2" id="KW-0808">Transferase</keyword>
<dbReference type="REBASE" id="13897">
    <property type="entry name" value="M.SusEORF2898P"/>
</dbReference>
<evidence type="ECO:0000256" key="1">
    <source>
        <dbReference type="ARBA" id="ARBA00022603"/>
    </source>
</evidence>
<dbReference type="InterPro" id="IPR002941">
    <property type="entry name" value="DNA_methylase_N4/N6"/>
</dbReference>
<sequence>MIELDQVTQMDCLKALADLPDQAVDVTLTDPPYPNRLNLFSDSIVDGYAGLYLACKKTKNYVVFFWSNDNIPQAPPGWYEVARHVWHKPDCKSITHYELIIVWSRDYKRKTSRVWSIPILDYRSLRDWKPHPTQKPVRLIRYLLEQYTKEGDTVLDPFVGTGTTAVACKQMRRHFIAIDNDPAYIKMATARLTTRSKQDDAAPQEATVKGEDAPPEDPDASSEDEIAEHAAQDQPIEDETNDEPAPDNADEAPPRHAARTTSRTPRPAQRPAEKPRRPPKPASRATPAREPAYAKR</sequence>